<dbReference type="Gene3D" id="3.40.50.11660">
    <property type="entry name" value="Glycosyl transferase family 10, C-terminal domain"/>
    <property type="match status" value="1"/>
</dbReference>
<keyword evidence="4" id="KW-0328">Glycosyltransferase</keyword>
<dbReference type="PANTHER" id="PTHR13734">
    <property type="entry name" value="TRNA-NUCLEOTIDYLTRANSFERASE"/>
    <property type="match status" value="1"/>
</dbReference>
<proteinExistence type="inferred from homology"/>
<dbReference type="GO" id="GO:0052927">
    <property type="term" value="F:CC tRNA cytidylyltransferase activity"/>
    <property type="evidence" value="ECO:0007669"/>
    <property type="project" value="TreeGrafter"/>
</dbReference>
<dbReference type="GO" id="GO:0003723">
    <property type="term" value="F:RNA binding"/>
    <property type="evidence" value="ECO:0007669"/>
    <property type="project" value="UniProtKB-KW"/>
</dbReference>
<dbReference type="Gene3D" id="1.10.3090.10">
    <property type="entry name" value="cca-adding enzyme, domain 2"/>
    <property type="match status" value="1"/>
</dbReference>
<comment type="subcellular location">
    <subcellularLocation>
        <location evidence="4">Golgi apparatus</location>
        <location evidence="4">Golgi stack membrane</location>
        <topology evidence="4">Single-pass type II membrane protein</topology>
    </subcellularLocation>
</comment>
<protein>
    <recommendedName>
        <fullName evidence="4">Fucosyltransferase</fullName>
        <ecNumber evidence="4">2.4.1.-</ecNumber>
    </recommendedName>
</protein>
<feature type="domain" description="Fucosyltransferase C-terminal" evidence="6">
    <location>
        <begin position="212"/>
        <end position="397"/>
    </location>
</feature>
<dbReference type="SUPFAM" id="SSF53756">
    <property type="entry name" value="UDP-Glycosyltransferase/glycogen phosphorylase"/>
    <property type="match status" value="1"/>
</dbReference>
<comment type="similarity">
    <text evidence="1 5">Belongs to the tRNA nucleotidyltransferase/poly(A) polymerase family.</text>
</comment>
<evidence type="ECO:0000259" key="6">
    <source>
        <dbReference type="Pfam" id="PF00852"/>
    </source>
</evidence>
<comment type="similarity">
    <text evidence="4">Belongs to the glycosyltransferase 10 family.</text>
</comment>
<accession>A0A4D6N688</accession>
<dbReference type="SUPFAM" id="SSF81301">
    <property type="entry name" value="Nucleotidyltransferase"/>
    <property type="match status" value="1"/>
</dbReference>
<keyword evidence="4" id="KW-0812">Transmembrane</keyword>
<keyword evidence="4" id="KW-0472">Membrane</keyword>
<dbReference type="EMBL" id="CP039353">
    <property type="protein sequence ID" value="QCE08009.1"/>
    <property type="molecule type" value="Genomic_DNA"/>
</dbReference>
<evidence type="ECO:0000313" key="8">
    <source>
        <dbReference type="EMBL" id="QCE08009.1"/>
    </source>
</evidence>
<dbReference type="GO" id="GO:0005739">
    <property type="term" value="C:mitochondrion"/>
    <property type="evidence" value="ECO:0007669"/>
    <property type="project" value="UniProtKB-ARBA"/>
</dbReference>
<dbReference type="AlphaFoldDB" id="A0A4D6N688"/>
<evidence type="ECO:0000256" key="1">
    <source>
        <dbReference type="ARBA" id="ARBA00007265"/>
    </source>
</evidence>
<evidence type="ECO:0000256" key="2">
    <source>
        <dbReference type="ARBA" id="ARBA00022679"/>
    </source>
</evidence>
<dbReference type="InterPro" id="IPR002646">
    <property type="entry name" value="PolA_pol_head_dom"/>
</dbReference>
<evidence type="ECO:0000256" key="5">
    <source>
        <dbReference type="RuleBase" id="RU003953"/>
    </source>
</evidence>
<feature type="domain" description="Poly A polymerase head" evidence="7">
    <location>
        <begin position="498"/>
        <end position="636"/>
    </location>
</feature>
<dbReference type="SUPFAM" id="SSF81891">
    <property type="entry name" value="Poly A polymerase C-terminal region-like"/>
    <property type="match status" value="1"/>
</dbReference>
<dbReference type="FunFam" id="3.30.460.10:FF:000019">
    <property type="entry name" value="tRNA nucleotidyltransferase cca2"/>
    <property type="match status" value="1"/>
</dbReference>
<dbReference type="FunFam" id="1.10.3090.10:FF:000008">
    <property type="entry name" value="Polynucleotide adenylyltransferase family protein"/>
    <property type="match status" value="1"/>
</dbReference>
<dbReference type="FunFam" id="3.40.50.11660:FF:000003">
    <property type="entry name" value="Alpha-(1,4)-fucosyltransferase"/>
    <property type="match status" value="1"/>
</dbReference>
<keyword evidence="2 4" id="KW-0808">Transferase</keyword>
<keyword evidence="3 5" id="KW-0694">RNA-binding</keyword>
<reference evidence="8 9" key="1">
    <citation type="submission" date="2019-04" db="EMBL/GenBank/DDBJ databases">
        <title>An improved genome assembly and genetic linkage map for asparagus bean, Vigna unguiculata ssp. sesquipedialis.</title>
        <authorList>
            <person name="Xia Q."/>
            <person name="Zhang R."/>
            <person name="Dong Y."/>
        </authorList>
    </citation>
    <scope>NUCLEOTIDE SEQUENCE [LARGE SCALE GENOMIC DNA]</scope>
    <source>
        <tissue evidence="8">Leaf</tissue>
    </source>
</reference>
<evidence type="ECO:0000256" key="3">
    <source>
        <dbReference type="ARBA" id="ARBA00022884"/>
    </source>
</evidence>
<evidence type="ECO:0000256" key="4">
    <source>
        <dbReference type="RuleBase" id="RU003832"/>
    </source>
</evidence>
<keyword evidence="9" id="KW-1185">Reference proteome</keyword>
<dbReference type="InterPro" id="IPR043519">
    <property type="entry name" value="NT_sf"/>
</dbReference>
<dbReference type="GO" id="GO:0016757">
    <property type="term" value="F:glycosyltransferase activity"/>
    <property type="evidence" value="ECO:0007669"/>
    <property type="project" value="UniProtKB-UniRule"/>
</dbReference>
<dbReference type="Pfam" id="PF00852">
    <property type="entry name" value="Glyco_transf_10"/>
    <property type="match status" value="1"/>
</dbReference>
<dbReference type="UniPathway" id="UPA00378"/>
<evidence type="ECO:0000259" key="7">
    <source>
        <dbReference type="Pfam" id="PF01743"/>
    </source>
</evidence>
<dbReference type="Pfam" id="PF01743">
    <property type="entry name" value="PolyA_pol"/>
    <property type="match status" value="1"/>
</dbReference>
<sequence length="974" mass="109853">MPVPPKPINTFTITIMLTFTFFLLFFSGFLQFPSAATSFPPVTRSISPQPAQPFTDLVGAFRKWDSQVGCARFKEKPNGVPLNQSKVASLQEIGNCAGLKLNHVSVLVKGWTWIPDNLDNLYSCTCGLSCLWSKSPVLADKPDALLFETTTPPVQRHTGEPLRVYMDLEAGRRRSGQEDIYISYHAEDDVQSTYAGALFHSGRNYHVSSDKNRDILVYWSSSRCLSQRNELAKKLLNLLPHHSFGKCLNNVGGLDAALSLYPECANDANVTPKWWDHLHCAMSHYKFVLAIENTFTESYVTEKLFYALDSGAVPIYFGAPNVMDFVPPHSIIDGRKFKSLEELASYVKAVANDPVAYAEYHAWRRCGVLGNYGKTRAMSLDTLPCRLCEAVSRRAHLMRVALKSATRFLVAHPVSDLSVRGFSLSQSHKLTSTVVLPLHSHRPAKTLVRIATPSFRSCGCAPMSTVQVRDRIDLSDTERSIFDRLLATLRHFHLQTQLRVAGGWVRDKLLGKECYDIDIALDDMMGTEFVDKVREYLLSIGEDAQGVCVIESNPDQSKHLETARMRLFDMWIDFVNLRSEEYTENSRIPSKQRFGTAEEDAYRRDLTINSLFYNINTDSVEDFTKRGILDLKSGKIVTPLPPKATFLDDPLRVLRAIRFGARFEFTLDEDLKVAAACDDVKDALAAKISRERIGTEIDLMISGNQPVKAMTYICDLTLFWIVFSLPPEFEPAIPDGCKRLCISCLDTAWNLVDLLGESTFTAEQKRLALCAALFLPLRDTTYREKKAKKVPVVNHIIRESLKRKAKDAEMVLNLHQASHKFLSLFPCLTSGEDDQVVDHDWMGDLVDVPVYSRVRVLTGFLLRELKDFWRVALLISTILHPIDIEDGPSQLDRRRDLFNTVENAITKLGLERVWDVKQLINGKDVMNNLGLKGGPLVKESLDKAMAWQLAHPSGTAEDCIEWLRETNSKRVKLQ</sequence>
<evidence type="ECO:0000313" key="9">
    <source>
        <dbReference type="Proteomes" id="UP000501690"/>
    </source>
</evidence>
<dbReference type="Proteomes" id="UP000501690">
    <property type="component" value="Linkage Group LG9"/>
</dbReference>
<keyword evidence="4" id="KW-0333">Golgi apparatus</keyword>
<gene>
    <name evidence="8" type="ORF">DEO72_LG9g3033</name>
</gene>
<dbReference type="InterPro" id="IPR038577">
    <property type="entry name" value="GT10-like_C_sf"/>
</dbReference>
<dbReference type="PANTHER" id="PTHR13734:SF5">
    <property type="entry name" value="CCA TRNA NUCLEOTIDYLTRANSFERASE, MITOCHONDRIAL"/>
    <property type="match status" value="1"/>
</dbReference>
<dbReference type="InterPro" id="IPR055270">
    <property type="entry name" value="Glyco_tran_10_C"/>
</dbReference>
<dbReference type="GO" id="GO:0032580">
    <property type="term" value="C:Golgi cisterna membrane"/>
    <property type="evidence" value="ECO:0007669"/>
    <property type="project" value="UniProtKB-SubCell"/>
</dbReference>
<dbReference type="GO" id="GO:0001680">
    <property type="term" value="P:tRNA 3'-terminal CCA addition"/>
    <property type="evidence" value="ECO:0007669"/>
    <property type="project" value="TreeGrafter"/>
</dbReference>
<name>A0A4D6N688_VIGUN</name>
<organism evidence="8 9">
    <name type="scientific">Vigna unguiculata</name>
    <name type="common">Cowpea</name>
    <dbReference type="NCBI Taxonomy" id="3917"/>
    <lineage>
        <taxon>Eukaryota</taxon>
        <taxon>Viridiplantae</taxon>
        <taxon>Streptophyta</taxon>
        <taxon>Embryophyta</taxon>
        <taxon>Tracheophyta</taxon>
        <taxon>Spermatophyta</taxon>
        <taxon>Magnoliopsida</taxon>
        <taxon>eudicotyledons</taxon>
        <taxon>Gunneridae</taxon>
        <taxon>Pentapetalae</taxon>
        <taxon>rosids</taxon>
        <taxon>fabids</taxon>
        <taxon>Fabales</taxon>
        <taxon>Fabaceae</taxon>
        <taxon>Papilionoideae</taxon>
        <taxon>50 kb inversion clade</taxon>
        <taxon>NPAAA clade</taxon>
        <taxon>indigoferoid/millettioid clade</taxon>
        <taxon>Phaseoleae</taxon>
        <taxon>Vigna</taxon>
    </lineage>
</organism>
<dbReference type="GO" id="GO:0052929">
    <property type="term" value="F:ATP:3'-cytidine-cytidine-tRNA adenylyltransferase activity"/>
    <property type="evidence" value="ECO:0007669"/>
    <property type="project" value="TreeGrafter"/>
</dbReference>
<dbReference type="CDD" id="cd05398">
    <property type="entry name" value="NT_ClassII-CCAase"/>
    <property type="match status" value="1"/>
</dbReference>
<dbReference type="EC" id="2.4.1.-" evidence="4"/>
<dbReference type="Gene3D" id="3.30.460.10">
    <property type="entry name" value="Beta Polymerase, domain 2"/>
    <property type="match status" value="1"/>
</dbReference>